<dbReference type="GO" id="GO:0003677">
    <property type="term" value="F:DNA binding"/>
    <property type="evidence" value="ECO:0007669"/>
    <property type="project" value="InterPro"/>
</dbReference>
<organism evidence="7 8">
    <name type="scientific">Hallerella succinigenes</name>
    <dbReference type="NCBI Taxonomy" id="1896222"/>
    <lineage>
        <taxon>Bacteria</taxon>
        <taxon>Pseudomonadati</taxon>
        <taxon>Fibrobacterota</taxon>
        <taxon>Fibrobacteria</taxon>
        <taxon>Fibrobacterales</taxon>
        <taxon>Fibrobacteraceae</taxon>
        <taxon>Hallerella</taxon>
    </lineage>
</organism>
<evidence type="ECO:0000256" key="2">
    <source>
        <dbReference type="ARBA" id="ARBA00022801"/>
    </source>
</evidence>
<dbReference type="GO" id="GO:0003887">
    <property type="term" value="F:DNA-directed DNA polymerase activity"/>
    <property type="evidence" value="ECO:0007669"/>
    <property type="project" value="InterPro"/>
</dbReference>
<dbReference type="GO" id="GO:0005829">
    <property type="term" value="C:cytosol"/>
    <property type="evidence" value="ECO:0007669"/>
    <property type="project" value="TreeGrafter"/>
</dbReference>
<proteinExistence type="predicted"/>
<dbReference type="InterPro" id="IPR036397">
    <property type="entry name" value="RNaseH_sf"/>
</dbReference>
<dbReference type="InterPro" id="IPR013520">
    <property type="entry name" value="Ribonucl_H"/>
</dbReference>
<dbReference type="Pfam" id="PF00929">
    <property type="entry name" value="RNase_T"/>
    <property type="match status" value="1"/>
</dbReference>
<evidence type="ECO:0000313" key="7">
    <source>
        <dbReference type="EMBL" id="PJJ41959.1"/>
    </source>
</evidence>
<dbReference type="NCBIfam" id="TIGR00573">
    <property type="entry name" value="dnaq"/>
    <property type="match status" value="1"/>
</dbReference>
<dbReference type="SUPFAM" id="SSF53098">
    <property type="entry name" value="Ribonuclease H-like"/>
    <property type="match status" value="1"/>
</dbReference>
<dbReference type="InterPro" id="IPR006054">
    <property type="entry name" value="DnaQ"/>
</dbReference>
<dbReference type="Gene3D" id="3.40.1440.10">
    <property type="entry name" value="GIY-YIG endonuclease"/>
    <property type="match status" value="1"/>
</dbReference>
<keyword evidence="3 7" id="KW-0269">Exonuclease</keyword>
<keyword evidence="1" id="KW-0540">Nuclease</keyword>
<evidence type="ECO:0000256" key="4">
    <source>
        <dbReference type="ARBA" id="ARBA00025483"/>
    </source>
</evidence>
<dbReference type="OrthoDB" id="9803913at2"/>
<comment type="function">
    <text evidence="4">DNA polymerase III is a complex, multichain enzyme responsible for most of the replicative synthesis in bacteria. The epsilon subunit contain the editing function and is a proofreading 3'-5' exonuclease.</text>
</comment>
<sequence>MNSAPHFAVVDVETTGGKPEYARIIEIGMVLVDDWKITQKFDSLVKVPVELSPFIQNLTGITPKMLCNAPEFDEIAPQIDAMLEGRIFVAHNVASDYGAVRAEMKRSGLDFSPEKLCTVKLSRRVFPGLPKYSLHELTMELGLPDFGQHRALNDAVAAANLLIFAKERGGLSQIEELLRGGKRPVFYPKGWNDAMIMKLPRTPGIVYFVGKDGILYATAARNARTRVLELLSNTRRSPLKGLTDGIYDIRVKELGSELLAKLCLESELAKKRFPCNAVVQKKSDVGAPLPDMAAFLPGRFMGDRGVVIVQNAKVQGYAFLQEDNGYRLSDILERMVPFTQTDNLVPILRPALQRSGIRVQFLPKRAEL</sequence>
<dbReference type="FunFam" id="3.30.420.10:FF:000045">
    <property type="entry name" value="3'-5' exonuclease DinG"/>
    <property type="match status" value="1"/>
</dbReference>
<evidence type="ECO:0000256" key="1">
    <source>
        <dbReference type="ARBA" id="ARBA00022722"/>
    </source>
</evidence>
<evidence type="ECO:0000313" key="8">
    <source>
        <dbReference type="Proteomes" id="UP000231134"/>
    </source>
</evidence>
<dbReference type="PANTHER" id="PTHR30231">
    <property type="entry name" value="DNA POLYMERASE III SUBUNIT EPSILON"/>
    <property type="match status" value="1"/>
</dbReference>
<dbReference type="AlphaFoldDB" id="A0A2M9A8B8"/>
<dbReference type="Gene3D" id="3.30.420.10">
    <property type="entry name" value="Ribonuclease H-like superfamily/Ribonuclease H"/>
    <property type="match status" value="1"/>
</dbReference>
<evidence type="ECO:0000256" key="5">
    <source>
        <dbReference type="ARBA" id="ARBA00026073"/>
    </source>
</evidence>
<protein>
    <submittedName>
        <fullName evidence="7">DNA polymerase III epsilon subunit family exonuclease</fullName>
    </submittedName>
</protein>
<feature type="domain" description="Exonuclease" evidence="6">
    <location>
        <begin position="6"/>
        <end position="171"/>
    </location>
</feature>
<accession>A0A2M9A8B8</accession>
<dbReference type="GO" id="GO:0008408">
    <property type="term" value="F:3'-5' exonuclease activity"/>
    <property type="evidence" value="ECO:0007669"/>
    <property type="project" value="TreeGrafter"/>
</dbReference>
<comment type="caution">
    <text evidence="7">The sequence shown here is derived from an EMBL/GenBank/DDBJ whole genome shotgun (WGS) entry which is preliminary data.</text>
</comment>
<name>A0A2M9A8B8_9BACT</name>
<keyword evidence="8" id="KW-1185">Reference proteome</keyword>
<dbReference type="GO" id="GO:0006260">
    <property type="term" value="P:DNA replication"/>
    <property type="evidence" value="ECO:0007669"/>
    <property type="project" value="InterPro"/>
</dbReference>
<dbReference type="PANTHER" id="PTHR30231:SF4">
    <property type="entry name" value="PROTEIN NEN2"/>
    <property type="match status" value="1"/>
</dbReference>
<dbReference type="Proteomes" id="UP000231134">
    <property type="component" value="Unassembled WGS sequence"/>
</dbReference>
<dbReference type="SMART" id="SM00479">
    <property type="entry name" value="EXOIII"/>
    <property type="match status" value="1"/>
</dbReference>
<evidence type="ECO:0000259" key="6">
    <source>
        <dbReference type="SMART" id="SM00479"/>
    </source>
</evidence>
<dbReference type="CDD" id="cd06127">
    <property type="entry name" value="DEDDh"/>
    <property type="match status" value="1"/>
</dbReference>
<evidence type="ECO:0000256" key="3">
    <source>
        <dbReference type="ARBA" id="ARBA00022839"/>
    </source>
</evidence>
<keyword evidence="2" id="KW-0378">Hydrolase</keyword>
<dbReference type="InterPro" id="IPR012337">
    <property type="entry name" value="RNaseH-like_sf"/>
</dbReference>
<dbReference type="RefSeq" id="WP_100425859.1">
    <property type="nucleotide sequence ID" value="NZ_PGEX01000001.1"/>
</dbReference>
<reference evidence="7 8" key="1">
    <citation type="submission" date="2017-11" db="EMBL/GenBank/DDBJ databases">
        <title>Animal gut microbial communities from fecal samples from Wisconsin, USA.</title>
        <authorList>
            <person name="Neumann A."/>
        </authorList>
    </citation>
    <scope>NUCLEOTIDE SEQUENCE [LARGE SCALE GENOMIC DNA]</scope>
    <source>
        <strain evidence="7 8">UWS3</strain>
    </source>
</reference>
<comment type="subunit">
    <text evidence="5">DNA polymerase III contains a core (composed of alpha, epsilon and theta chains) that associates with a tau subunit. This core dimerizes to form the POLIII' complex. PolIII' associates with the gamma complex (composed of gamma, delta, delta', psi and chi chains) and with the beta chain to form the complete DNA polymerase III complex.</text>
</comment>
<dbReference type="EMBL" id="PGEX01000001">
    <property type="protein sequence ID" value="PJJ41959.1"/>
    <property type="molecule type" value="Genomic_DNA"/>
</dbReference>
<gene>
    <name evidence="7" type="ORF">BGX16_1972</name>
</gene>
<dbReference type="InterPro" id="IPR035901">
    <property type="entry name" value="GIY-YIG_endonuc_sf"/>
</dbReference>